<reference evidence="1 2" key="1">
    <citation type="submission" date="2016-10" db="EMBL/GenBank/DDBJ databases">
        <authorList>
            <person name="de Groot N.N."/>
        </authorList>
    </citation>
    <scope>NUCLEOTIDE SEQUENCE [LARGE SCALE GENOMIC DNA]</scope>
    <source>
        <strain evidence="1 2">DSM 16957</strain>
    </source>
</reference>
<sequence>MNAIEHFDTPEDLRYRHDLMVELYRVEQAQELARQRASESELERLQRQQRMIRDALARLAA</sequence>
<gene>
    <name evidence="1" type="ORF">SAMN04488509_10671</name>
</gene>
<evidence type="ECO:0000313" key="2">
    <source>
        <dbReference type="Proteomes" id="UP000199603"/>
    </source>
</evidence>
<dbReference type="Proteomes" id="UP000199603">
    <property type="component" value="Unassembled WGS sequence"/>
</dbReference>
<evidence type="ECO:0000313" key="1">
    <source>
        <dbReference type="EMBL" id="SDD73918.1"/>
    </source>
</evidence>
<keyword evidence="2" id="KW-1185">Reference proteome</keyword>
<organism evidence="1 2">
    <name type="scientific">Aquimonas voraii</name>
    <dbReference type="NCBI Taxonomy" id="265719"/>
    <lineage>
        <taxon>Bacteria</taxon>
        <taxon>Pseudomonadati</taxon>
        <taxon>Pseudomonadota</taxon>
        <taxon>Gammaproteobacteria</taxon>
        <taxon>Lysobacterales</taxon>
        <taxon>Lysobacteraceae</taxon>
        <taxon>Aquimonas</taxon>
    </lineage>
</organism>
<evidence type="ECO:0008006" key="3">
    <source>
        <dbReference type="Google" id="ProtNLM"/>
    </source>
</evidence>
<dbReference type="AlphaFoldDB" id="A0A1G6X705"/>
<dbReference type="EMBL" id="FNAG01000006">
    <property type="protein sequence ID" value="SDD73918.1"/>
    <property type="molecule type" value="Genomic_DNA"/>
</dbReference>
<protein>
    <recommendedName>
        <fullName evidence="3">DUF465 domain-containing protein</fullName>
    </recommendedName>
</protein>
<proteinExistence type="predicted"/>
<dbReference type="RefSeq" id="WP_091242698.1">
    <property type="nucleotide sequence ID" value="NZ_FNAG01000006.1"/>
</dbReference>
<name>A0A1G6X705_9GAMM</name>
<accession>A0A1G6X705</accession>